<evidence type="ECO:0000256" key="1">
    <source>
        <dbReference type="ARBA" id="ARBA00022737"/>
    </source>
</evidence>
<dbReference type="KEGG" id="agv:OJF2_70030"/>
<feature type="repeat" description="ANK" evidence="3">
    <location>
        <begin position="336"/>
        <end position="368"/>
    </location>
</feature>
<dbReference type="InterPro" id="IPR002110">
    <property type="entry name" value="Ankyrin_rpt"/>
</dbReference>
<dbReference type="InterPro" id="IPR036770">
    <property type="entry name" value="Ankyrin_rpt-contain_sf"/>
</dbReference>
<dbReference type="Gene3D" id="1.25.40.20">
    <property type="entry name" value="Ankyrin repeat-containing domain"/>
    <property type="match status" value="2"/>
</dbReference>
<dbReference type="PROSITE" id="PS50088">
    <property type="entry name" value="ANK_REPEAT"/>
    <property type="match status" value="1"/>
</dbReference>
<dbReference type="PRINTS" id="PR01415">
    <property type="entry name" value="ANKYRIN"/>
</dbReference>
<dbReference type="PANTHER" id="PTHR24178">
    <property type="entry name" value="MOLTING PROTEIN MLT-4"/>
    <property type="match status" value="1"/>
</dbReference>
<evidence type="ECO:0000256" key="2">
    <source>
        <dbReference type="ARBA" id="ARBA00023043"/>
    </source>
</evidence>
<dbReference type="PROSITE" id="PS50297">
    <property type="entry name" value="ANK_REP_REGION"/>
    <property type="match status" value="1"/>
</dbReference>
<keyword evidence="2 3" id="KW-0040">ANK repeat</keyword>
<sequence>MSTTHPGSSDPAEQLTRAFEADDADRVRELLQGHPGLRARIDDPDGPFDSPAVVRARSRAMLDALLDAGADLNAKSRWWAGGFGILHGASPDVARYAVERGALVDAHAAARLGMTEKLAELVAANPEVVHERGPDGMTPLHLAADVETAAFLLDRGARIDARDVDHESTPAQYMLDNRQDVARYLVSRGCATDLLMAAALGDGGLARKHLDADPGCIRMRVSDEFFPKADPRSGGTIYQWTLGFFLSPHRVARKFGRGDVLELLESRTPPPLKLIEACWAGDEAKARALLAAEPGLVKGLPESDLREVADAARNNDAAAVRLMLECGFPATARGQHGATPLHWAAFHGNAEMARIVLRSRPDLEATDSDFKGTPLGWASHGSENGWHSRTGDYAGTVEALLAAGAKPPAKLQGSPAVREILRRHGVSDEA</sequence>
<dbReference type="RefSeq" id="WP_148597846.1">
    <property type="nucleotide sequence ID" value="NZ_CP042997.1"/>
</dbReference>
<evidence type="ECO:0000313" key="4">
    <source>
        <dbReference type="EMBL" id="QEH38402.1"/>
    </source>
</evidence>
<evidence type="ECO:0000313" key="5">
    <source>
        <dbReference type="Proteomes" id="UP000324233"/>
    </source>
</evidence>
<reference evidence="4 5" key="1">
    <citation type="submission" date="2019-08" db="EMBL/GenBank/DDBJ databases">
        <title>Deep-cultivation of Planctomycetes and their phenomic and genomic characterization uncovers novel biology.</title>
        <authorList>
            <person name="Wiegand S."/>
            <person name="Jogler M."/>
            <person name="Boedeker C."/>
            <person name="Pinto D."/>
            <person name="Vollmers J."/>
            <person name="Rivas-Marin E."/>
            <person name="Kohn T."/>
            <person name="Peeters S.H."/>
            <person name="Heuer A."/>
            <person name="Rast P."/>
            <person name="Oberbeckmann S."/>
            <person name="Bunk B."/>
            <person name="Jeske O."/>
            <person name="Meyerdierks A."/>
            <person name="Storesund J.E."/>
            <person name="Kallscheuer N."/>
            <person name="Luecker S."/>
            <person name="Lage O.M."/>
            <person name="Pohl T."/>
            <person name="Merkel B.J."/>
            <person name="Hornburger P."/>
            <person name="Mueller R.-W."/>
            <person name="Bruemmer F."/>
            <person name="Labrenz M."/>
            <person name="Spormann A.M."/>
            <person name="Op den Camp H."/>
            <person name="Overmann J."/>
            <person name="Amann R."/>
            <person name="Jetten M.S.M."/>
            <person name="Mascher T."/>
            <person name="Medema M.H."/>
            <person name="Devos D.P."/>
            <person name="Kaster A.-K."/>
            <person name="Ovreas L."/>
            <person name="Rohde M."/>
            <person name="Galperin M.Y."/>
            <person name="Jogler C."/>
        </authorList>
    </citation>
    <scope>NUCLEOTIDE SEQUENCE [LARGE SCALE GENOMIC DNA]</scope>
    <source>
        <strain evidence="4 5">OJF2</strain>
    </source>
</reference>
<dbReference type="AlphaFoldDB" id="A0A5B9WCU9"/>
<keyword evidence="1" id="KW-0677">Repeat</keyword>
<dbReference type="PANTHER" id="PTHR24178:SF9">
    <property type="entry name" value="ANK_REP_REGION DOMAIN-CONTAINING PROTEIN"/>
    <property type="match status" value="1"/>
</dbReference>
<protein>
    <submittedName>
        <fullName evidence="4">Ankyrin repeats (3 copies)</fullName>
    </submittedName>
</protein>
<evidence type="ECO:0000256" key="3">
    <source>
        <dbReference type="PROSITE-ProRule" id="PRU00023"/>
    </source>
</evidence>
<proteinExistence type="predicted"/>
<keyword evidence="5" id="KW-1185">Reference proteome</keyword>
<dbReference type="Proteomes" id="UP000324233">
    <property type="component" value="Chromosome"/>
</dbReference>
<organism evidence="4 5">
    <name type="scientific">Aquisphaera giovannonii</name>
    <dbReference type="NCBI Taxonomy" id="406548"/>
    <lineage>
        <taxon>Bacteria</taxon>
        <taxon>Pseudomonadati</taxon>
        <taxon>Planctomycetota</taxon>
        <taxon>Planctomycetia</taxon>
        <taxon>Isosphaerales</taxon>
        <taxon>Isosphaeraceae</taxon>
        <taxon>Aquisphaera</taxon>
    </lineage>
</organism>
<name>A0A5B9WCU9_9BACT</name>
<dbReference type="SMART" id="SM00248">
    <property type="entry name" value="ANK"/>
    <property type="match status" value="4"/>
</dbReference>
<dbReference type="Pfam" id="PF12796">
    <property type="entry name" value="Ank_2"/>
    <property type="match status" value="2"/>
</dbReference>
<dbReference type="OrthoDB" id="276126at2"/>
<accession>A0A5B9WCU9</accession>
<dbReference type="SUPFAM" id="SSF48403">
    <property type="entry name" value="Ankyrin repeat"/>
    <property type="match status" value="2"/>
</dbReference>
<dbReference type="EMBL" id="CP042997">
    <property type="protein sequence ID" value="QEH38402.1"/>
    <property type="molecule type" value="Genomic_DNA"/>
</dbReference>
<gene>
    <name evidence="4" type="ORF">OJF2_70030</name>
</gene>